<gene>
    <name evidence="2" type="ORF">NBR_LOCUS8189</name>
</gene>
<keyword evidence="3" id="KW-1185">Reference proteome</keyword>
<proteinExistence type="predicted"/>
<sequence length="63" mass="7012">MRSGILLVLAALLLSVTSALMVEKRGGPWFMRPAWKPVESQKRFLAPLSSQQANYMAVSSDYL</sequence>
<keyword evidence="1" id="KW-0732">Signal</keyword>
<reference evidence="4" key="1">
    <citation type="submission" date="2016-04" db="UniProtKB">
        <authorList>
            <consortium name="WormBaseParasite"/>
        </authorList>
    </citation>
    <scope>IDENTIFICATION</scope>
</reference>
<accession>A0A158QYA9</accession>
<dbReference type="AlphaFoldDB" id="A0A158QYA9"/>
<evidence type="ECO:0000313" key="4">
    <source>
        <dbReference type="WBParaSite" id="NBR_0000818801-mRNA-1"/>
    </source>
</evidence>
<organism evidence="4">
    <name type="scientific">Nippostrongylus brasiliensis</name>
    <name type="common">Rat hookworm</name>
    <dbReference type="NCBI Taxonomy" id="27835"/>
    <lineage>
        <taxon>Eukaryota</taxon>
        <taxon>Metazoa</taxon>
        <taxon>Ecdysozoa</taxon>
        <taxon>Nematoda</taxon>
        <taxon>Chromadorea</taxon>
        <taxon>Rhabditida</taxon>
        <taxon>Rhabditina</taxon>
        <taxon>Rhabditomorpha</taxon>
        <taxon>Strongyloidea</taxon>
        <taxon>Heligmosomidae</taxon>
        <taxon>Nippostrongylus</taxon>
    </lineage>
</organism>
<evidence type="ECO:0000313" key="2">
    <source>
        <dbReference type="EMBL" id="VDL71778.1"/>
    </source>
</evidence>
<name>A0A158QYA9_NIPBR</name>
<dbReference type="WBParaSite" id="NBR_0000818801-mRNA-1">
    <property type="protein sequence ID" value="NBR_0000818801-mRNA-1"/>
    <property type="gene ID" value="NBR_0000818801"/>
</dbReference>
<feature type="signal peptide" evidence="1">
    <location>
        <begin position="1"/>
        <end position="19"/>
    </location>
</feature>
<reference evidence="2 3" key="2">
    <citation type="submission" date="2018-11" db="EMBL/GenBank/DDBJ databases">
        <authorList>
            <consortium name="Pathogen Informatics"/>
        </authorList>
    </citation>
    <scope>NUCLEOTIDE SEQUENCE [LARGE SCALE GENOMIC DNA]</scope>
</reference>
<dbReference type="Proteomes" id="UP000271162">
    <property type="component" value="Unassembled WGS sequence"/>
</dbReference>
<protein>
    <submittedName>
        <fullName evidence="4">Apovitellenin I</fullName>
    </submittedName>
</protein>
<feature type="chain" id="PRO_5043135666" evidence="1">
    <location>
        <begin position="20"/>
        <end position="63"/>
    </location>
</feature>
<evidence type="ECO:0000313" key="3">
    <source>
        <dbReference type="Proteomes" id="UP000271162"/>
    </source>
</evidence>
<dbReference type="EMBL" id="UYSL01019974">
    <property type="protein sequence ID" value="VDL71778.1"/>
    <property type="molecule type" value="Genomic_DNA"/>
</dbReference>
<evidence type="ECO:0000256" key="1">
    <source>
        <dbReference type="SAM" id="SignalP"/>
    </source>
</evidence>